<protein>
    <submittedName>
        <fullName evidence="1">Uncharacterized protein</fullName>
    </submittedName>
</protein>
<proteinExistence type="predicted"/>
<reference evidence="1" key="1">
    <citation type="journal article" date="2021" name="Proc. Natl. Acad. Sci. U.S.A.">
        <title>A Catalog of Tens of Thousands of Viruses from Human Metagenomes Reveals Hidden Associations with Chronic Diseases.</title>
        <authorList>
            <person name="Tisza M.J."/>
            <person name="Buck C.B."/>
        </authorList>
    </citation>
    <scope>NUCLEOTIDE SEQUENCE</scope>
    <source>
        <strain evidence="1">CteZR38</strain>
    </source>
</reference>
<accession>A0A8S5SN46</accession>
<evidence type="ECO:0000313" key="1">
    <source>
        <dbReference type="EMBL" id="DAF52433.1"/>
    </source>
</evidence>
<name>A0A8S5SN46_9CAUD</name>
<sequence>MIICLLSCLQRVNYNILNTFYSIKYYVKNRF</sequence>
<organism evidence="1">
    <name type="scientific">Siphoviridae sp. cteZR38</name>
    <dbReference type="NCBI Taxonomy" id="2827906"/>
    <lineage>
        <taxon>Viruses</taxon>
        <taxon>Duplodnaviria</taxon>
        <taxon>Heunggongvirae</taxon>
        <taxon>Uroviricota</taxon>
        <taxon>Caudoviricetes</taxon>
    </lineage>
</organism>
<dbReference type="EMBL" id="BK032636">
    <property type="protein sequence ID" value="DAF52433.1"/>
    <property type="molecule type" value="Genomic_DNA"/>
</dbReference>